<name>A0A395GLY4_9EURO</name>
<dbReference type="Pfam" id="PF15916">
    <property type="entry name" value="DUF4743"/>
    <property type="match status" value="1"/>
</dbReference>
<feature type="domain" description="DUF4743" evidence="1">
    <location>
        <begin position="37"/>
        <end position="124"/>
    </location>
</feature>
<keyword evidence="3" id="KW-1185">Reference proteome</keyword>
<dbReference type="Proteomes" id="UP000249402">
    <property type="component" value="Unassembled WGS sequence"/>
</dbReference>
<proteinExistence type="predicted"/>
<dbReference type="AlphaFoldDB" id="A0A395GLY4"/>
<dbReference type="VEuPathDB" id="FungiDB:BO80DRAFT_429569"/>
<dbReference type="Gene3D" id="3.30.750.160">
    <property type="match status" value="1"/>
</dbReference>
<evidence type="ECO:0000313" key="2">
    <source>
        <dbReference type="EMBL" id="RAK95837.1"/>
    </source>
</evidence>
<dbReference type="GeneID" id="37225364"/>
<dbReference type="EMBL" id="KZ824484">
    <property type="protein sequence ID" value="RAK95837.1"/>
    <property type="molecule type" value="Genomic_DNA"/>
</dbReference>
<dbReference type="RefSeq" id="XP_025570165.1">
    <property type="nucleotide sequence ID" value="XM_025720499.1"/>
</dbReference>
<organism evidence="2 3">
    <name type="scientific">Aspergillus ibericus CBS 121593</name>
    <dbReference type="NCBI Taxonomy" id="1448316"/>
    <lineage>
        <taxon>Eukaryota</taxon>
        <taxon>Fungi</taxon>
        <taxon>Dikarya</taxon>
        <taxon>Ascomycota</taxon>
        <taxon>Pezizomycotina</taxon>
        <taxon>Eurotiomycetes</taxon>
        <taxon>Eurotiomycetidae</taxon>
        <taxon>Eurotiales</taxon>
        <taxon>Aspergillaceae</taxon>
        <taxon>Aspergillus</taxon>
        <taxon>Aspergillus subgen. Circumdati</taxon>
    </lineage>
</organism>
<dbReference type="OrthoDB" id="10261522at2759"/>
<dbReference type="InterPro" id="IPR031804">
    <property type="entry name" value="DUF4743"/>
</dbReference>
<gene>
    <name evidence="2" type="ORF">BO80DRAFT_429569</name>
</gene>
<reference evidence="2 3" key="1">
    <citation type="submission" date="2018-02" db="EMBL/GenBank/DDBJ databases">
        <title>The genomes of Aspergillus section Nigri reveals drivers in fungal speciation.</title>
        <authorList>
            <consortium name="DOE Joint Genome Institute"/>
            <person name="Vesth T.C."/>
            <person name="Nybo J."/>
            <person name="Theobald S."/>
            <person name="Brandl J."/>
            <person name="Frisvad J.C."/>
            <person name="Nielsen K.F."/>
            <person name="Lyhne E.K."/>
            <person name="Kogle M.E."/>
            <person name="Kuo A."/>
            <person name="Riley R."/>
            <person name="Clum A."/>
            <person name="Nolan M."/>
            <person name="Lipzen A."/>
            <person name="Salamov A."/>
            <person name="Henrissat B."/>
            <person name="Wiebenga A."/>
            <person name="De vries R.P."/>
            <person name="Grigoriev I.V."/>
            <person name="Mortensen U.H."/>
            <person name="Andersen M.R."/>
            <person name="Baker S.E."/>
        </authorList>
    </citation>
    <scope>NUCLEOTIDE SEQUENCE [LARGE SCALE GENOMIC DNA]</scope>
    <source>
        <strain evidence="2 3">CBS 121593</strain>
    </source>
</reference>
<sequence length="218" mass="23422">MYDVVADLDNFPYHPTTTTLLQNYHTFHGNGISSTLGYIPNTLIFTFPWPNNVWTIDSTASSITLMTVPTATASTRTATLEPTIRQMADMQLFTGWRDETFPIYGLNGEVVLEIERAASALFGIVTYGVQMLCYTEDSTGVKLWIAKRSSQKQTYPGMLDTTAAGGIEYGDVTPGGDYAGSDGGGLHSDGGVGERGKICGSDFVFSCQRGNEGGVLAA</sequence>
<dbReference type="InterPro" id="IPR015797">
    <property type="entry name" value="NUDIX_hydrolase-like_dom_sf"/>
</dbReference>
<accession>A0A395GLY4</accession>
<dbReference type="Gene3D" id="3.90.79.10">
    <property type="entry name" value="Nucleoside Triphosphate Pyrophosphohydrolase"/>
    <property type="match status" value="1"/>
</dbReference>
<protein>
    <recommendedName>
        <fullName evidence="1">DUF4743 domain-containing protein</fullName>
    </recommendedName>
</protein>
<dbReference type="SUPFAM" id="SSF55811">
    <property type="entry name" value="Nudix"/>
    <property type="match status" value="1"/>
</dbReference>
<evidence type="ECO:0000313" key="3">
    <source>
        <dbReference type="Proteomes" id="UP000249402"/>
    </source>
</evidence>
<dbReference type="STRING" id="1448316.A0A395GLY4"/>
<evidence type="ECO:0000259" key="1">
    <source>
        <dbReference type="Pfam" id="PF15916"/>
    </source>
</evidence>